<gene>
    <name evidence="1" type="ORF">A3860_05175</name>
</gene>
<evidence type="ECO:0000313" key="1">
    <source>
        <dbReference type="EMBL" id="OQP61111.1"/>
    </source>
</evidence>
<evidence type="ECO:0008006" key="3">
    <source>
        <dbReference type="Google" id="ProtNLM"/>
    </source>
</evidence>
<dbReference type="AlphaFoldDB" id="A0A1V9FS47"/>
<proteinExistence type="predicted"/>
<dbReference type="EMBL" id="LVYD01000058">
    <property type="protein sequence ID" value="OQP61111.1"/>
    <property type="molecule type" value="Genomic_DNA"/>
</dbReference>
<reference evidence="1 2" key="1">
    <citation type="submission" date="2016-03" db="EMBL/GenBank/DDBJ databases">
        <title>Niastella vici sp. nov., isolated from farmland soil.</title>
        <authorList>
            <person name="Chen L."/>
            <person name="Wang D."/>
            <person name="Yang S."/>
            <person name="Wang G."/>
        </authorList>
    </citation>
    <scope>NUCLEOTIDE SEQUENCE [LARGE SCALE GENOMIC DNA]</scope>
    <source>
        <strain evidence="1 2">DJ57</strain>
    </source>
</reference>
<sequence>MIELVEKLSAGNHPVQANRPDKTAKALKERIDLGYVHILFKETGTELGIKLNKNYCDFTRADFDTGDGILHIEGGVTLNYEKVKCVADITLKTMEGIGFLVPVNKEEYDALMNNSNTEV</sequence>
<comment type="caution">
    <text evidence="1">The sequence shown here is derived from an EMBL/GenBank/DDBJ whole genome shotgun (WGS) entry which is preliminary data.</text>
</comment>
<evidence type="ECO:0000313" key="2">
    <source>
        <dbReference type="Proteomes" id="UP000192796"/>
    </source>
</evidence>
<organism evidence="1 2">
    <name type="scientific">Niastella vici</name>
    <dbReference type="NCBI Taxonomy" id="1703345"/>
    <lineage>
        <taxon>Bacteria</taxon>
        <taxon>Pseudomonadati</taxon>
        <taxon>Bacteroidota</taxon>
        <taxon>Chitinophagia</taxon>
        <taxon>Chitinophagales</taxon>
        <taxon>Chitinophagaceae</taxon>
        <taxon>Niastella</taxon>
    </lineage>
</organism>
<dbReference type="STRING" id="1703345.A3860_05175"/>
<name>A0A1V9FS47_9BACT</name>
<dbReference type="Gene3D" id="2.40.250.10">
    <property type="entry name" value="Core binding factor, beta subunit"/>
    <property type="match status" value="1"/>
</dbReference>
<dbReference type="OrthoDB" id="3536582at2"/>
<dbReference type="RefSeq" id="WP_081151415.1">
    <property type="nucleotide sequence ID" value="NZ_LVYD01000058.1"/>
</dbReference>
<accession>A0A1V9FS47</accession>
<dbReference type="InterPro" id="IPR036552">
    <property type="entry name" value="CBF_bsu_sf"/>
</dbReference>
<keyword evidence="2" id="KW-1185">Reference proteome</keyword>
<dbReference type="Proteomes" id="UP000192796">
    <property type="component" value="Unassembled WGS sequence"/>
</dbReference>
<protein>
    <recommendedName>
        <fullName evidence="3">MbtH domain protein</fullName>
    </recommendedName>
</protein>